<sequence>MNQERGIRYFPIGLFASVMGLAGVTMSLKLWENLYEIQSIISTIFLIITSILFVINAGILLYRLFRYGSDVKVDFDHPLKVNFFAAISISLLLLAALYYEIHVTLSFVVWGMGTILQLLLTLIVLKRLLGNTTFELSQFNPAWFIPIVGNIVVPLAGVNHVSQDINLIFFSIGILFSIIYMVLFVFRMYFQKPLPLKLIPTIFIILAPPGIGFVSYIKITDQMDVFAYILFGIAFYLGLLLVIQIKQFITIPFFITWWAYLFPSAAVTNATFYMYLETEKIYYYWFFHIQIAGLIILTIYLLWKTIALARTRKLCLKD</sequence>
<accession>A0A494ZUC0</accession>
<feature type="transmembrane region" description="Helical" evidence="5">
    <location>
        <begin position="12"/>
        <end position="31"/>
    </location>
</feature>
<comment type="caution">
    <text evidence="6">The sequence shown here is derived from an EMBL/GenBank/DDBJ whole genome shotgun (WGS) entry which is preliminary data.</text>
</comment>
<keyword evidence="7" id="KW-1185">Reference proteome</keyword>
<dbReference type="InterPro" id="IPR052951">
    <property type="entry name" value="Tellurite_res_ion_channel"/>
</dbReference>
<feature type="transmembrane region" description="Helical" evidence="5">
    <location>
        <begin position="225"/>
        <end position="243"/>
    </location>
</feature>
<keyword evidence="4 5" id="KW-0472">Membrane</keyword>
<dbReference type="RefSeq" id="WP_121205848.1">
    <property type="nucleotide sequence ID" value="NZ_RBZP01000022.1"/>
</dbReference>
<evidence type="ECO:0000256" key="1">
    <source>
        <dbReference type="ARBA" id="ARBA00004141"/>
    </source>
</evidence>
<proteinExistence type="predicted"/>
<organism evidence="6 7">
    <name type="scientific">Oceanobacillus halophilus</name>
    <dbReference type="NCBI Taxonomy" id="930130"/>
    <lineage>
        <taxon>Bacteria</taxon>
        <taxon>Bacillati</taxon>
        <taxon>Bacillota</taxon>
        <taxon>Bacilli</taxon>
        <taxon>Bacillales</taxon>
        <taxon>Bacillaceae</taxon>
        <taxon>Oceanobacillus</taxon>
    </lineage>
</organism>
<comment type="subcellular location">
    <subcellularLocation>
        <location evidence="1">Membrane</location>
        <topology evidence="1">Multi-pass membrane protein</topology>
    </subcellularLocation>
</comment>
<dbReference type="Pfam" id="PF03595">
    <property type="entry name" value="SLAC1"/>
    <property type="match status" value="1"/>
</dbReference>
<evidence type="ECO:0000256" key="5">
    <source>
        <dbReference type="SAM" id="Phobius"/>
    </source>
</evidence>
<feature type="transmembrane region" description="Helical" evidence="5">
    <location>
        <begin position="141"/>
        <end position="161"/>
    </location>
</feature>
<dbReference type="Gene3D" id="1.50.10.150">
    <property type="entry name" value="Voltage-dependent anion channel"/>
    <property type="match status" value="1"/>
</dbReference>
<dbReference type="PANTHER" id="PTHR37955:SF1">
    <property type="entry name" value="DEP DOMAIN-CONTAINING PROTEIN"/>
    <property type="match status" value="1"/>
</dbReference>
<dbReference type="OrthoDB" id="958273at2"/>
<reference evidence="6 7" key="1">
    <citation type="journal article" date="2016" name="Int. J. Syst. Evol. Microbiol.">
        <title>Oceanobacillus halophilus sp. nov., a novel moderately halophilic bacterium from a hypersaline lake.</title>
        <authorList>
            <person name="Amoozegar M.A."/>
            <person name="Bagheri M."/>
            <person name="Makhdoumi A."/>
            <person name="Nikou M.M."/>
            <person name="Fazeli S.A.S."/>
            <person name="Schumann P."/>
            <person name="Sproer C."/>
            <person name="Sanchez-Porro C."/>
            <person name="Ventosa A."/>
        </authorList>
    </citation>
    <scope>NUCLEOTIDE SEQUENCE [LARGE SCALE GENOMIC DNA]</scope>
    <source>
        <strain evidence="6 7">DSM 23996</strain>
    </source>
</reference>
<keyword evidence="3 5" id="KW-1133">Transmembrane helix</keyword>
<feature type="transmembrane region" description="Helical" evidence="5">
    <location>
        <begin position="282"/>
        <end position="303"/>
    </location>
</feature>
<feature type="transmembrane region" description="Helical" evidence="5">
    <location>
        <begin position="255"/>
        <end position="276"/>
    </location>
</feature>
<dbReference type="EMBL" id="RBZP01000022">
    <property type="protein sequence ID" value="RKQ29694.1"/>
    <property type="molecule type" value="Genomic_DNA"/>
</dbReference>
<evidence type="ECO:0000313" key="6">
    <source>
        <dbReference type="EMBL" id="RKQ29694.1"/>
    </source>
</evidence>
<dbReference type="PANTHER" id="PTHR37955">
    <property type="entry name" value="TELLURITE RESISTANCE PROTEIN TEHA"/>
    <property type="match status" value="1"/>
</dbReference>
<dbReference type="InterPro" id="IPR004695">
    <property type="entry name" value="SLAC1/Mae1/Ssu1/TehA"/>
</dbReference>
<dbReference type="CDD" id="cd09323">
    <property type="entry name" value="TDT_SLAC1_like"/>
    <property type="match status" value="1"/>
</dbReference>
<protein>
    <submittedName>
        <fullName evidence="6">C4-dicarboxylate ABC transporter</fullName>
    </submittedName>
</protein>
<evidence type="ECO:0000313" key="7">
    <source>
        <dbReference type="Proteomes" id="UP000269301"/>
    </source>
</evidence>
<dbReference type="GO" id="GO:0046583">
    <property type="term" value="F:monoatomic cation efflux transmembrane transporter activity"/>
    <property type="evidence" value="ECO:0007669"/>
    <property type="project" value="TreeGrafter"/>
</dbReference>
<gene>
    <name evidence="6" type="ORF">D8M06_17350</name>
</gene>
<evidence type="ECO:0000256" key="4">
    <source>
        <dbReference type="ARBA" id="ARBA00023136"/>
    </source>
</evidence>
<feature type="transmembrane region" description="Helical" evidence="5">
    <location>
        <begin position="167"/>
        <end position="186"/>
    </location>
</feature>
<keyword evidence="2 5" id="KW-0812">Transmembrane</keyword>
<name>A0A494ZUC0_9BACI</name>
<feature type="transmembrane region" description="Helical" evidence="5">
    <location>
        <begin position="198"/>
        <end position="219"/>
    </location>
</feature>
<evidence type="ECO:0000256" key="2">
    <source>
        <dbReference type="ARBA" id="ARBA00022692"/>
    </source>
</evidence>
<dbReference type="GO" id="GO:0005886">
    <property type="term" value="C:plasma membrane"/>
    <property type="evidence" value="ECO:0007669"/>
    <property type="project" value="TreeGrafter"/>
</dbReference>
<dbReference type="Proteomes" id="UP000269301">
    <property type="component" value="Unassembled WGS sequence"/>
</dbReference>
<dbReference type="AlphaFoldDB" id="A0A494ZUC0"/>
<feature type="transmembrane region" description="Helical" evidence="5">
    <location>
        <begin position="83"/>
        <end position="101"/>
    </location>
</feature>
<evidence type="ECO:0000256" key="3">
    <source>
        <dbReference type="ARBA" id="ARBA00022989"/>
    </source>
</evidence>
<feature type="transmembrane region" description="Helical" evidence="5">
    <location>
        <begin position="37"/>
        <end position="62"/>
    </location>
</feature>
<feature type="transmembrane region" description="Helical" evidence="5">
    <location>
        <begin position="107"/>
        <end position="129"/>
    </location>
</feature>
<dbReference type="InterPro" id="IPR038665">
    <property type="entry name" value="Voltage-dep_anion_channel_sf"/>
</dbReference>